<accession>A0AAD2K7E1</accession>
<evidence type="ECO:0000313" key="4">
    <source>
        <dbReference type="Proteomes" id="UP001295794"/>
    </source>
</evidence>
<comment type="similarity">
    <text evidence="1">Belongs to the short-chain dehydrogenases/reductases (SDR) family.</text>
</comment>
<dbReference type="GO" id="GO:0016491">
    <property type="term" value="F:oxidoreductase activity"/>
    <property type="evidence" value="ECO:0007669"/>
    <property type="project" value="UniProtKB-KW"/>
</dbReference>
<proteinExistence type="inferred from homology"/>
<dbReference type="Pfam" id="PF00106">
    <property type="entry name" value="adh_short"/>
    <property type="match status" value="1"/>
</dbReference>
<evidence type="ECO:0000313" key="3">
    <source>
        <dbReference type="EMBL" id="CAK5283284.1"/>
    </source>
</evidence>
<dbReference type="InterPro" id="IPR036291">
    <property type="entry name" value="NAD(P)-bd_dom_sf"/>
</dbReference>
<feature type="non-terminal residue" evidence="3">
    <location>
        <position position="157"/>
    </location>
</feature>
<evidence type="ECO:0000256" key="1">
    <source>
        <dbReference type="ARBA" id="ARBA00006484"/>
    </source>
</evidence>
<dbReference type="PANTHER" id="PTHR24320:SF283">
    <property type="entry name" value="RETINOL DEHYDROGENASE 11"/>
    <property type="match status" value="1"/>
</dbReference>
<evidence type="ECO:0008006" key="5">
    <source>
        <dbReference type="Google" id="ProtNLM"/>
    </source>
</evidence>
<gene>
    <name evidence="3" type="ORF">MYCIT1_LOCUS35711</name>
</gene>
<keyword evidence="2" id="KW-0560">Oxidoreductase</keyword>
<dbReference type="InterPro" id="IPR002347">
    <property type="entry name" value="SDR_fam"/>
</dbReference>
<feature type="non-terminal residue" evidence="3">
    <location>
        <position position="1"/>
    </location>
</feature>
<name>A0AAD2K7E1_9AGAR</name>
<dbReference type="SUPFAM" id="SSF51735">
    <property type="entry name" value="NAD(P)-binding Rossmann-fold domains"/>
    <property type="match status" value="1"/>
</dbReference>
<organism evidence="3 4">
    <name type="scientific">Mycena citricolor</name>
    <dbReference type="NCBI Taxonomy" id="2018698"/>
    <lineage>
        <taxon>Eukaryota</taxon>
        <taxon>Fungi</taxon>
        <taxon>Dikarya</taxon>
        <taxon>Basidiomycota</taxon>
        <taxon>Agaricomycotina</taxon>
        <taxon>Agaricomycetes</taxon>
        <taxon>Agaricomycetidae</taxon>
        <taxon>Agaricales</taxon>
        <taxon>Marasmiineae</taxon>
        <taxon>Mycenaceae</taxon>
        <taxon>Mycena</taxon>
    </lineage>
</organism>
<reference evidence="3" key="1">
    <citation type="submission" date="2023-11" db="EMBL/GenBank/DDBJ databases">
        <authorList>
            <person name="De Vega J J."/>
            <person name="De Vega J J."/>
        </authorList>
    </citation>
    <scope>NUCLEOTIDE SEQUENCE</scope>
</reference>
<protein>
    <recommendedName>
        <fullName evidence="5">Short-chain dehydrogenase</fullName>
    </recommendedName>
</protein>
<keyword evidence="4" id="KW-1185">Reference proteome</keyword>
<dbReference type="EMBL" id="CAVNYO010000466">
    <property type="protein sequence ID" value="CAK5283284.1"/>
    <property type="molecule type" value="Genomic_DNA"/>
</dbReference>
<dbReference type="AlphaFoldDB" id="A0AAD2K7E1"/>
<dbReference type="Proteomes" id="UP001295794">
    <property type="component" value="Unassembled WGS sequence"/>
</dbReference>
<sequence length="157" mass="17146">ALSSNDVPHFRLQHDRRRGCDGLCRTDQGQKWSVGMNCMLEYAQFISIVLITGTSLNSLGFETARVVAKYANLVIITGYNTERLGLAQAELQKAGPHAEIRPLVIDLASLKDVRRAAAEVNAYAEPIHVLVNNAAAAVGDFKLSPEGYENQLATDHL</sequence>
<dbReference type="PANTHER" id="PTHR24320">
    <property type="entry name" value="RETINOL DEHYDROGENASE"/>
    <property type="match status" value="1"/>
</dbReference>
<evidence type="ECO:0000256" key="2">
    <source>
        <dbReference type="ARBA" id="ARBA00023002"/>
    </source>
</evidence>
<dbReference type="Gene3D" id="3.40.50.720">
    <property type="entry name" value="NAD(P)-binding Rossmann-like Domain"/>
    <property type="match status" value="1"/>
</dbReference>
<comment type="caution">
    <text evidence="3">The sequence shown here is derived from an EMBL/GenBank/DDBJ whole genome shotgun (WGS) entry which is preliminary data.</text>
</comment>